<feature type="non-terminal residue" evidence="1">
    <location>
        <position position="57"/>
    </location>
</feature>
<gene>
    <name evidence="1" type="ORF">METZ01_LOCUS91592</name>
</gene>
<organism evidence="1">
    <name type="scientific">marine metagenome</name>
    <dbReference type="NCBI Taxonomy" id="408172"/>
    <lineage>
        <taxon>unclassified sequences</taxon>
        <taxon>metagenomes</taxon>
        <taxon>ecological metagenomes</taxon>
    </lineage>
</organism>
<accession>A0A381VG40</accession>
<reference evidence="1" key="1">
    <citation type="submission" date="2018-05" db="EMBL/GenBank/DDBJ databases">
        <authorList>
            <person name="Lanie J.A."/>
            <person name="Ng W.-L."/>
            <person name="Kazmierczak K.M."/>
            <person name="Andrzejewski T.M."/>
            <person name="Davidsen T.M."/>
            <person name="Wayne K.J."/>
            <person name="Tettelin H."/>
            <person name="Glass J.I."/>
            <person name="Rusch D."/>
            <person name="Podicherti R."/>
            <person name="Tsui H.-C.T."/>
            <person name="Winkler M.E."/>
        </authorList>
    </citation>
    <scope>NUCLEOTIDE SEQUENCE</scope>
</reference>
<proteinExistence type="predicted"/>
<sequence length="57" mass="6384">MILSPFFSPNIGGVESHLDDLVSALDKREYKVFVQTYSPITTSNVVWEPREKKGGSI</sequence>
<dbReference type="EMBL" id="UINC01008616">
    <property type="protein sequence ID" value="SVA38738.1"/>
    <property type="molecule type" value="Genomic_DNA"/>
</dbReference>
<dbReference type="Gene3D" id="3.40.50.2000">
    <property type="entry name" value="Glycogen Phosphorylase B"/>
    <property type="match status" value="1"/>
</dbReference>
<dbReference type="AlphaFoldDB" id="A0A381VG40"/>
<protein>
    <recommendedName>
        <fullName evidence="2">Glycosyltransferase subfamily 4-like N-terminal domain-containing protein</fullName>
    </recommendedName>
</protein>
<evidence type="ECO:0008006" key="2">
    <source>
        <dbReference type="Google" id="ProtNLM"/>
    </source>
</evidence>
<name>A0A381VG40_9ZZZZ</name>
<evidence type="ECO:0000313" key="1">
    <source>
        <dbReference type="EMBL" id="SVA38738.1"/>
    </source>
</evidence>